<dbReference type="GO" id="GO:0000981">
    <property type="term" value="F:DNA-binding transcription factor activity, RNA polymerase II-specific"/>
    <property type="evidence" value="ECO:0007669"/>
    <property type="project" value="TreeGrafter"/>
</dbReference>
<protein>
    <recommendedName>
        <fullName evidence="7">BHLH domain-containing protein</fullName>
    </recommendedName>
</protein>
<dbReference type="InterPro" id="IPR011598">
    <property type="entry name" value="bHLH_dom"/>
</dbReference>
<keyword evidence="5" id="KW-0539">Nucleus</keyword>
<reference evidence="8" key="2">
    <citation type="submission" date="2023-05" db="EMBL/GenBank/DDBJ databases">
        <authorList>
            <consortium name="Lawrence Berkeley National Laboratory"/>
            <person name="Steindorff A."/>
            <person name="Hensen N."/>
            <person name="Bonometti L."/>
            <person name="Westerberg I."/>
            <person name="Brannstrom I.O."/>
            <person name="Guillou S."/>
            <person name="Cros-Aarteil S."/>
            <person name="Calhoun S."/>
            <person name="Haridas S."/>
            <person name="Kuo A."/>
            <person name="Mondo S."/>
            <person name="Pangilinan J."/>
            <person name="Riley R."/>
            <person name="Labutti K."/>
            <person name="Andreopoulos B."/>
            <person name="Lipzen A."/>
            <person name="Chen C."/>
            <person name="Yanf M."/>
            <person name="Daum C."/>
            <person name="Ng V."/>
            <person name="Clum A."/>
            <person name="Ohm R."/>
            <person name="Martin F."/>
            <person name="Silar P."/>
            <person name="Natvig D."/>
            <person name="Lalanne C."/>
            <person name="Gautier V."/>
            <person name="Ament-Velasquez S.L."/>
            <person name="Kruys A."/>
            <person name="Hutchinson M.I."/>
            <person name="Powell A.J."/>
            <person name="Barry K."/>
            <person name="Miller A.N."/>
            <person name="Grigoriev I.V."/>
            <person name="Debuchy R."/>
            <person name="Gladieux P."/>
            <person name="Thoren M.H."/>
            <person name="Johannesson H."/>
        </authorList>
    </citation>
    <scope>NUCLEOTIDE SEQUENCE</scope>
    <source>
        <strain evidence="8">PSN309</strain>
    </source>
</reference>
<feature type="region of interest" description="Disordered" evidence="6">
    <location>
        <begin position="1"/>
        <end position="39"/>
    </location>
</feature>
<evidence type="ECO:0000313" key="9">
    <source>
        <dbReference type="Proteomes" id="UP001302126"/>
    </source>
</evidence>
<dbReference type="Gene3D" id="4.10.280.10">
    <property type="entry name" value="Helix-loop-helix DNA-binding domain"/>
    <property type="match status" value="1"/>
</dbReference>
<proteinExistence type="predicted"/>
<name>A0AAN7AML3_9PEZI</name>
<keyword evidence="2" id="KW-0805">Transcription regulation</keyword>
<gene>
    <name evidence="8" type="ORF">QBC35DRAFT_447022</name>
</gene>
<dbReference type="GO" id="GO:0000978">
    <property type="term" value="F:RNA polymerase II cis-regulatory region sequence-specific DNA binding"/>
    <property type="evidence" value="ECO:0007669"/>
    <property type="project" value="TreeGrafter"/>
</dbReference>
<accession>A0AAN7AML3</accession>
<evidence type="ECO:0000256" key="1">
    <source>
        <dbReference type="ARBA" id="ARBA00004123"/>
    </source>
</evidence>
<dbReference type="Proteomes" id="UP001302126">
    <property type="component" value="Unassembled WGS sequence"/>
</dbReference>
<comment type="caution">
    <text evidence="8">The sequence shown here is derived from an EMBL/GenBank/DDBJ whole genome shotgun (WGS) entry which is preliminary data.</text>
</comment>
<comment type="subcellular location">
    <subcellularLocation>
        <location evidence="1">Nucleus</location>
    </subcellularLocation>
</comment>
<dbReference type="InterPro" id="IPR036638">
    <property type="entry name" value="HLH_DNA-bd_sf"/>
</dbReference>
<keyword evidence="9" id="KW-1185">Reference proteome</keyword>
<feature type="region of interest" description="Disordered" evidence="6">
    <location>
        <begin position="118"/>
        <end position="167"/>
    </location>
</feature>
<feature type="compositionally biased region" description="Low complexity" evidence="6">
    <location>
        <begin position="134"/>
        <end position="143"/>
    </location>
</feature>
<feature type="domain" description="BHLH" evidence="7">
    <location>
        <begin position="25"/>
        <end position="76"/>
    </location>
</feature>
<keyword evidence="3" id="KW-0238">DNA-binding</keyword>
<evidence type="ECO:0000313" key="8">
    <source>
        <dbReference type="EMBL" id="KAK4192653.1"/>
    </source>
</evidence>
<feature type="compositionally biased region" description="Polar residues" evidence="6">
    <location>
        <begin position="157"/>
        <end position="167"/>
    </location>
</feature>
<reference evidence="8" key="1">
    <citation type="journal article" date="2023" name="Mol. Phylogenet. Evol.">
        <title>Genome-scale phylogeny and comparative genomics of the fungal order Sordariales.</title>
        <authorList>
            <person name="Hensen N."/>
            <person name="Bonometti L."/>
            <person name="Westerberg I."/>
            <person name="Brannstrom I.O."/>
            <person name="Guillou S."/>
            <person name="Cros-Aarteil S."/>
            <person name="Calhoun S."/>
            <person name="Haridas S."/>
            <person name="Kuo A."/>
            <person name="Mondo S."/>
            <person name="Pangilinan J."/>
            <person name="Riley R."/>
            <person name="LaButti K."/>
            <person name="Andreopoulos B."/>
            <person name="Lipzen A."/>
            <person name="Chen C."/>
            <person name="Yan M."/>
            <person name="Daum C."/>
            <person name="Ng V."/>
            <person name="Clum A."/>
            <person name="Steindorff A."/>
            <person name="Ohm R.A."/>
            <person name="Martin F."/>
            <person name="Silar P."/>
            <person name="Natvig D.O."/>
            <person name="Lalanne C."/>
            <person name="Gautier V."/>
            <person name="Ament-Velasquez S.L."/>
            <person name="Kruys A."/>
            <person name="Hutchinson M.I."/>
            <person name="Powell A.J."/>
            <person name="Barry K."/>
            <person name="Miller A.N."/>
            <person name="Grigoriev I.V."/>
            <person name="Debuchy R."/>
            <person name="Gladieux P."/>
            <person name="Hiltunen Thoren M."/>
            <person name="Johannesson H."/>
        </authorList>
    </citation>
    <scope>NUCLEOTIDE SEQUENCE</scope>
    <source>
        <strain evidence="8">PSN309</strain>
    </source>
</reference>
<dbReference type="PROSITE" id="PS50888">
    <property type="entry name" value="BHLH"/>
    <property type="match status" value="1"/>
</dbReference>
<dbReference type="PANTHER" id="PTHR15741">
    <property type="entry name" value="BASIC HELIX-LOOP-HELIX ZIP TRANSCRIPTION FACTOR"/>
    <property type="match status" value="1"/>
</dbReference>
<organism evidence="8 9">
    <name type="scientific">Podospora australis</name>
    <dbReference type="NCBI Taxonomy" id="1536484"/>
    <lineage>
        <taxon>Eukaryota</taxon>
        <taxon>Fungi</taxon>
        <taxon>Dikarya</taxon>
        <taxon>Ascomycota</taxon>
        <taxon>Pezizomycotina</taxon>
        <taxon>Sordariomycetes</taxon>
        <taxon>Sordariomycetidae</taxon>
        <taxon>Sordariales</taxon>
        <taxon>Podosporaceae</taxon>
        <taxon>Podospora</taxon>
    </lineage>
</organism>
<evidence type="ECO:0000256" key="3">
    <source>
        <dbReference type="ARBA" id="ARBA00023125"/>
    </source>
</evidence>
<dbReference type="AlphaFoldDB" id="A0AAN7AML3"/>
<dbReference type="InterPro" id="IPR052207">
    <property type="entry name" value="Max-like/E-box_TFs"/>
</dbReference>
<evidence type="ECO:0000256" key="6">
    <source>
        <dbReference type="SAM" id="MobiDB-lite"/>
    </source>
</evidence>
<dbReference type="PANTHER" id="PTHR15741:SF39">
    <property type="entry name" value="BHLH TRANSCRIPTION FACTOR (EUROFUNG)"/>
    <property type="match status" value="1"/>
</dbReference>
<dbReference type="SUPFAM" id="SSF47459">
    <property type="entry name" value="HLH, helix-loop-helix DNA-binding domain"/>
    <property type="match status" value="1"/>
</dbReference>
<evidence type="ECO:0000256" key="4">
    <source>
        <dbReference type="ARBA" id="ARBA00023163"/>
    </source>
</evidence>
<dbReference type="SMART" id="SM00353">
    <property type="entry name" value="HLH"/>
    <property type="match status" value="1"/>
</dbReference>
<keyword evidence="4" id="KW-0804">Transcription</keyword>
<evidence type="ECO:0000256" key="5">
    <source>
        <dbReference type="ARBA" id="ARBA00023242"/>
    </source>
</evidence>
<dbReference type="GO" id="GO:0005634">
    <property type="term" value="C:nucleus"/>
    <property type="evidence" value="ECO:0007669"/>
    <property type="project" value="UniProtKB-SubCell"/>
</dbReference>
<evidence type="ECO:0000256" key="2">
    <source>
        <dbReference type="ARBA" id="ARBA00023015"/>
    </source>
</evidence>
<dbReference type="Pfam" id="PF00010">
    <property type="entry name" value="HLH"/>
    <property type="match status" value="1"/>
</dbReference>
<dbReference type="GO" id="GO:0046983">
    <property type="term" value="F:protein dimerization activity"/>
    <property type="evidence" value="ECO:0007669"/>
    <property type="project" value="InterPro"/>
</dbReference>
<sequence>MSAPTQNLSPDGQEGEKPSVLSDAAKKANHIASEQKRRQAIRDRFDDLSVIVPGLAGQARSEGTVLEKTYSYMRKQMLKRRDLIRQLDARGIAVPASLRQYDFSPPYFKRHVNNRCPTSSLESLPPGFLDADDGANASDGSPDPTSTQNGVGADGMQSGSPQVQSPQ</sequence>
<dbReference type="EMBL" id="MU864353">
    <property type="protein sequence ID" value="KAK4192653.1"/>
    <property type="molecule type" value="Genomic_DNA"/>
</dbReference>
<evidence type="ECO:0000259" key="7">
    <source>
        <dbReference type="PROSITE" id="PS50888"/>
    </source>
</evidence>
<feature type="compositionally biased region" description="Polar residues" evidence="6">
    <location>
        <begin position="1"/>
        <end position="10"/>
    </location>
</feature>